<protein>
    <recommendedName>
        <fullName evidence="1">DUF4097 domain-containing protein</fullName>
    </recommendedName>
</protein>
<dbReference type="EMBL" id="BFAG01000003">
    <property type="protein sequence ID" value="GBF05106.1"/>
    <property type="molecule type" value="Genomic_DNA"/>
</dbReference>
<evidence type="ECO:0000259" key="1">
    <source>
        <dbReference type="Pfam" id="PF13349"/>
    </source>
</evidence>
<dbReference type="RefSeq" id="WP_103128545.1">
    <property type="nucleotide sequence ID" value="NZ_BFAG01000003.1"/>
</dbReference>
<dbReference type="AlphaFoldDB" id="A0A2I9D3F2"/>
<gene>
    <name evidence="2" type="ORF">DAERI_030272</name>
</gene>
<comment type="caution">
    <text evidence="2">The sequence shown here is derived from an EMBL/GenBank/DDBJ whole genome shotgun (WGS) entry which is preliminary data.</text>
</comment>
<proteinExistence type="predicted"/>
<dbReference type="Pfam" id="PF13349">
    <property type="entry name" value="DUF4097"/>
    <property type="match status" value="1"/>
</dbReference>
<dbReference type="Proteomes" id="UP000236569">
    <property type="component" value="Unassembled WGS sequence"/>
</dbReference>
<name>A0A2I9D3F2_9DEIO</name>
<keyword evidence="3" id="KW-1185">Reference proteome</keyword>
<dbReference type="OrthoDB" id="57990at2"/>
<accession>A0A2I9D3F2</accession>
<organism evidence="2 3">
    <name type="scientific">Deinococcus aerius</name>
    <dbReference type="NCBI Taxonomy" id="200253"/>
    <lineage>
        <taxon>Bacteria</taxon>
        <taxon>Thermotogati</taxon>
        <taxon>Deinococcota</taxon>
        <taxon>Deinococci</taxon>
        <taxon>Deinococcales</taxon>
        <taxon>Deinococcaceae</taxon>
        <taxon>Deinococcus</taxon>
    </lineage>
</organism>
<sequence>MTVAERTPPRPLAPVLGRIALGLGLVAGGAVLAGQGGHVIPVPGLNAVRTPLNVPLRGAAALNVRLEGDRTDLHIGGLPWPGRGALTGSALHRERNPLRLEVTREGRTLNVDARLNVKPLREGVIGVRTPPLQHKVEVRLSRGVPVTLTTDSYSGDTRLDLHALRMRALNVRSGFGEVVATLPERQSGPLTVVTLGGDVTLHARSLWRAPALRVNTENGDVRLDLAPARVESLSIGVLTGDVTGSLPRTERVSVASGQGNVDLSLPDGAAGTLDLRSEGGQVALTVPREVSLRVRFTDRTALHLPPGLRRQGNTAATDARALQSPDLDLFIDAPRADLTLRDAETAPEGDPAP</sequence>
<evidence type="ECO:0000313" key="3">
    <source>
        <dbReference type="Proteomes" id="UP000236569"/>
    </source>
</evidence>
<feature type="domain" description="DUF4097" evidence="1">
    <location>
        <begin position="104"/>
        <end position="286"/>
    </location>
</feature>
<dbReference type="InterPro" id="IPR025164">
    <property type="entry name" value="Toastrack_DUF4097"/>
</dbReference>
<reference evidence="3" key="1">
    <citation type="submission" date="2018-01" db="EMBL/GenBank/DDBJ databases">
        <title>Draft Genome Sequence of the Radioresistant Bacterium Deinococcus aerius TR0125, Isolated from the Higher Atmosphere above Japan.</title>
        <authorList>
            <person name="Satoh K."/>
            <person name="Arai H."/>
            <person name="Sanzen T."/>
            <person name="Kawaguchi Y."/>
            <person name="Hayashi H."/>
            <person name="Yokobori S."/>
            <person name="Yamagishi A."/>
            <person name="Oono Y."/>
            <person name="Narumi I."/>
        </authorList>
    </citation>
    <scope>NUCLEOTIDE SEQUENCE [LARGE SCALE GENOMIC DNA]</scope>
    <source>
        <strain evidence="3">TR0125</strain>
    </source>
</reference>
<evidence type="ECO:0000313" key="2">
    <source>
        <dbReference type="EMBL" id="GBF05106.1"/>
    </source>
</evidence>